<dbReference type="Pfam" id="PF01741">
    <property type="entry name" value="MscL"/>
    <property type="match status" value="1"/>
</dbReference>
<organism evidence="2 3">
    <name type="scientific">Streptomyces davaonensis (strain DSM 101723 / JCM 4913 / KCC S-0913 / 768)</name>
    <dbReference type="NCBI Taxonomy" id="1214101"/>
    <lineage>
        <taxon>Bacteria</taxon>
        <taxon>Bacillati</taxon>
        <taxon>Actinomycetota</taxon>
        <taxon>Actinomycetes</taxon>
        <taxon>Kitasatosporales</taxon>
        <taxon>Streptomycetaceae</taxon>
        <taxon>Streptomyces</taxon>
    </lineage>
</organism>
<evidence type="ECO:0000256" key="1">
    <source>
        <dbReference type="SAM" id="Phobius"/>
    </source>
</evidence>
<keyword evidence="1" id="KW-0812">Transmembrane</keyword>
<dbReference type="EMBL" id="HE971709">
    <property type="protein sequence ID" value="CCK25692.1"/>
    <property type="molecule type" value="Genomic_DNA"/>
</dbReference>
<dbReference type="Proteomes" id="UP000008043">
    <property type="component" value="Chromosome"/>
</dbReference>
<gene>
    <name evidence="2" type="ORF">BN159_1313</name>
</gene>
<dbReference type="AlphaFoldDB" id="K4QXN1"/>
<dbReference type="HOGENOM" id="CLU_2792060_0_0_11"/>
<name>K4QXN1_STRDJ</name>
<dbReference type="InterPro" id="IPR036019">
    <property type="entry name" value="MscL_channel"/>
</dbReference>
<dbReference type="KEGG" id="sdv:BN159_1313"/>
<keyword evidence="1" id="KW-0472">Membrane</keyword>
<dbReference type="Gene3D" id="1.10.1200.120">
    <property type="entry name" value="Large-conductance mechanosensitive channel, MscL, domain 1"/>
    <property type="match status" value="1"/>
</dbReference>
<feature type="transmembrane region" description="Helical" evidence="1">
    <location>
        <begin position="35"/>
        <end position="58"/>
    </location>
</feature>
<protein>
    <submittedName>
        <fullName evidence="2">Putative membrane protein</fullName>
    </submittedName>
</protein>
<dbReference type="STRING" id="1214101.BN159_1313"/>
<evidence type="ECO:0000313" key="2">
    <source>
        <dbReference type="EMBL" id="CCK25692.1"/>
    </source>
</evidence>
<dbReference type="InterPro" id="IPR037673">
    <property type="entry name" value="MSC/AndL"/>
</dbReference>
<proteinExistence type="predicted"/>
<reference evidence="2 3" key="1">
    <citation type="journal article" date="2012" name="J. Bacteriol.">
        <title>Genome sequence of the bacterium Streptomyces davawensis JCM 4913 and heterologous production of the unique antibiotic roseoflavin.</title>
        <authorList>
            <person name="Jankowitsch F."/>
            <person name="Schwarz J."/>
            <person name="Ruckert C."/>
            <person name="Gust B."/>
            <person name="Szczepanowski R."/>
            <person name="Blom J."/>
            <person name="Pelzer S."/>
            <person name="Kalinowski J."/>
            <person name="Mack M."/>
        </authorList>
    </citation>
    <scope>NUCLEOTIDE SEQUENCE [LARGE SCALE GENOMIC DNA]</scope>
    <source>
        <strain evidence="3">DSM 101723 / JCM 4913 / KCC S-0913 / 768</strain>
    </source>
</reference>
<dbReference type="eggNOG" id="COG1970">
    <property type="taxonomic scope" value="Bacteria"/>
</dbReference>
<keyword evidence="3" id="KW-1185">Reference proteome</keyword>
<accession>K4QXN1</accession>
<sequence>MICHNTHHSSHNQPVSLSLVNREWKRTVLKGFKNFLMRGDLITIAVGLVIALAFSTLIKAFTDYVINP</sequence>
<dbReference type="PATRIC" id="fig|1214101.3.peg.1329"/>
<keyword evidence="1" id="KW-1133">Transmembrane helix</keyword>
<dbReference type="SUPFAM" id="SSF81330">
    <property type="entry name" value="Gated mechanosensitive channel"/>
    <property type="match status" value="1"/>
</dbReference>
<evidence type="ECO:0000313" key="3">
    <source>
        <dbReference type="Proteomes" id="UP000008043"/>
    </source>
</evidence>